<proteinExistence type="predicted"/>
<accession>A0AAE0EVB1</accession>
<dbReference type="PANTHER" id="PTHR37219">
    <property type="entry name" value="PROTEIN PALE CRESS, CHLOROPLASTIC"/>
    <property type="match status" value="1"/>
</dbReference>
<dbReference type="AlphaFoldDB" id="A0AAE0EVB1"/>
<dbReference type="EMBL" id="LGRX02033224">
    <property type="protein sequence ID" value="KAK3242168.1"/>
    <property type="molecule type" value="Genomic_DNA"/>
</dbReference>
<dbReference type="Proteomes" id="UP001190700">
    <property type="component" value="Unassembled WGS sequence"/>
</dbReference>
<dbReference type="PANTHER" id="PTHR37219:SF1">
    <property type="entry name" value="PROTEIN PALE CRESS, CHLOROPLASTIC"/>
    <property type="match status" value="1"/>
</dbReference>
<dbReference type="InterPro" id="IPR034563">
    <property type="entry name" value="PALE_CRESS"/>
</dbReference>
<name>A0AAE0EVB1_9CHLO</name>
<keyword evidence="2" id="KW-1185">Reference proteome</keyword>
<protein>
    <submittedName>
        <fullName evidence="1">Uncharacterized protein</fullName>
    </submittedName>
</protein>
<dbReference type="GO" id="GO:0009507">
    <property type="term" value="C:chloroplast"/>
    <property type="evidence" value="ECO:0007669"/>
    <property type="project" value="GOC"/>
</dbReference>
<comment type="caution">
    <text evidence="1">The sequence shown here is derived from an EMBL/GenBank/DDBJ whole genome shotgun (WGS) entry which is preliminary data.</text>
</comment>
<gene>
    <name evidence="1" type="ORF">CYMTET_48126</name>
</gene>
<dbReference type="GO" id="GO:0048366">
    <property type="term" value="P:leaf development"/>
    <property type="evidence" value="ECO:0007669"/>
    <property type="project" value="InterPro"/>
</dbReference>
<dbReference type="GO" id="GO:0009658">
    <property type="term" value="P:chloroplast organization"/>
    <property type="evidence" value="ECO:0007669"/>
    <property type="project" value="InterPro"/>
</dbReference>
<sequence length="207" mass="23516">MSAVSDQRSDDDQREEAKQKLVKIIKSGSRIDETIFEFGEQGLLDETLLEVTFRRLEDARLMEQEPEFIDGLNMVYQRIEAEIARRNSSPAMLLLDKLLKIEAKEGADRARFEMMKAFDGVQVGPQGSIVPMMDGPVDLFATAERLASGEDVLPMPDEDQVPRGMFITEVEEMLTRIAVEEMSETQEHAEALQRVRNILQIAKELQN</sequence>
<dbReference type="GO" id="GO:0010239">
    <property type="term" value="P:chloroplast mRNA processing"/>
    <property type="evidence" value="ECO:0007669"/>
    <property type="project" value="InterPro"/>
</dbReference>
<reference evidence="1 2" key="1">
    <citation type="journal article" date="2015" name="Genome Biol. Evol.">
        <title>Comparative Genomics of a Bacterivorous Green Alga Reveals Evolutionary Causalities and Consequences of Phago-Mixotrophic Mode of Nutrition.</title>
        <authorList>
            <person name="Burns J.A."/>
            <person name="Paasch A."/>
            <person name="Narechania A."/>
            <person name="Kim E."/>
        </authorList>
    </citation>
    <scope>NUCLEOTIDE SEQUENCE [LARGE SCALE GENOMIC DNA]</scope>
    <source>
        <strain evidence="1 2">PLY_AMNH</strain>
    </source>
</reference>
<evidence type="ECO:0000313" key="1">
    <source>
        <dbReference type="EMBL" id="KAK3242168.1"/>
    </source>
</evidence>
<evidence type="ECO:0000313" key="2">
    <source>
        <dbReference type="Proteomes" id="UP001190700"/>
    </source>
</evidence>
<organism evidence="1 2">
    <name type="scientific">Cymbomonas tetramitiformis</name>
    <dbReference type="NCBI Taxonomy" id="36881"/>
    <lineage>
        <taxon>Eukaryota</taxon>
        <taxon>Viridiplantae</taxon>
        <taxon>Chlorophyta</taxon>
        <taxon>Pyramimonadophyceae</taxon>
        <taxon>Pyramimonadales</taxon>
        <taxon>Pyramimonadaceae</taxon>
        <taxon>Cymbomonas</taxon>
    </lineage>
</organism>